<feature type="transmembrane region" description="Helical" evidence="7">
    <location>
        <begin position="543"/>
        <end position="561"/>
    </location>
</feature>
<evidence type="ECO:0000256" key="6">
    <source>
        <dbReference type="SAM" id="MobiDB-lite"/>
    </source>
</evidence>
<evidence type="ECO:0000256" key="5">
    <source>
        <dbReference type="ARBA" id="ARBA00023136"/>
    </source>
</evidence>
<evidence type="ECO:0000256" key="3">
    <source>
        <dbReference type="ARBA" id="ARBA00022692"/>
    </source>
</evidence>
<proteinExistence type="predicted"/>
<gene>
    <name evidence="8" type="ORF">HYALB_00011179</name>
</gene>
<evidence type="ECO:0000256" key="7">
    <source>
        <dbReference type="SAM" id="Phobius"/>
    </source>
</evidence>
<evidence type="ECO:0000313" key="9">
    <source>
        <dbReference type="Proteomes" id="UP000701801"/>
    </source>
</evidence>
<accession>A0A9N9LKY7</accession>
<evidence type="ECO:0000256" key="2">
    <source>
        <dbReference type="ARBA" id="ARBA00022448"/>
    </source>
</evidence>
<dbReference type="GO" id="GO:0016020">
    <property type="term" value="C:membrane"/>
    <property type="evidence" value="ECO:0007669"/>
    <property type="project" value="UniProtKB-SubCell"/>
</dbReference>
<evidence type="ECO:0000256" key="4">
    <source>
        <dbReference type="ARBA" id="ARBA00022989"/>
    </source>
</evidence>
<feature type="transmembrane region" description="Helical" evidence="7">
    <location>
        <begin position="125"/>
        <end position="150"/>
    </location>
</feature>
<keyword evidence="2" id="KW-0813">Transport</keyword>
<dbReference type="InterPro" id="IPR002293">
    <property type="entry name" value="AA/rel_permease1"/>
</dbReference>
<feature type="transmembrane region" description="Helical" evidence="7">
    <location>
        <begin position="467"/>
        <end position="491"/>
    </location>
</feature>
<feature type="transmembrane region" description="Helical" evidence="7">
    <location>
        <begin position="95"/>
        <end position="113"/>
    </location>
</feature>
<feature type="transmembrane region" description="Helical" evidence="7">
    <location>
        <begin position="232"/>
        <end position="250"/>
    </location>
</feature>
<feature type="transmembrane region" description="Helical" evidence="7">
    <location>
        <begin position="341"/>
        <end position="364"/>
    </location>
</feature>
<keyword evidence="3 7" id="KW-0812">Transmembrane</keyword>
<feature type="transmembrane region" description="Helical" evidence="7">
    <location>
        <begin position="391"/>
        <end position="413"/>
    </location>
</feature>
<feature type="transmembrane region" description="Helical" evidence="7">
    <location>
        <begin position="59"/>
        <end position="83"/>
    </location>
</feature>
<dbReference type="AlphaFoldDB" id="A0A9N9LKY7"/>
<sequence>MSSLDDGKSSHGSNPLKGQRKPSVTSVLRDRSVPDYEGLSADEAALVALGYKQEFKREFSLWTTFCVSFAVLGLLPSFASTLYYGMGYAGTGGMVWGWLISWFFIQCVAMGMAELCSSMPTSGGLYYAAAVLAPPGYGPFAAWITGWSNWMVQVTGAPSVDYALSAMVLACASITHPGYVPQNYHTFLLTVFVMLIHACISSMPTLWIARYNSFGSTLNMVSDQFHLRLRDLRVFKVMTASLTVMTFHPYQTPKLHNAYKRQIALFIVIIMIPVSVTGTADTPKFFLSNHVWSVQNGTDWPDGIAVLMSFLAIIWTMSGYDAPFHLSEECSNANIAAPRAIVMTSGVGGLAGWALQLVVAYTVADVPAVIDSSLGQPWASYLVQVMPQNTALAILALTIVCGFSMGQGCMVAASRATFAYARDDCFPASNWIKKVNKHTYTPVNAVWFNTAIGICLLLLIFGGSVAIGAIFSVGAIAAMVAFTIPIFIRVFFVGDRFRAGPWHLGKFSKPIGMMSCAFILIMMPMLCFPSVRGNNLTAELMNWTVVVYGVPMMFVIIWWFVSAKKWFKGPIINVEHHMLGRNEVYEGVESAGNAPNIVDKNRDFSGANLPAAEV</sequence>
<feature type="transmembrane region" description="Helical" evidence="7">
    <location>
        <begin position="511"/>
        <end position="531"/>
    </location>
</feature>
<evidence type="ECO:0000313" key="8">
    <source>
        <dbReference type="EMBL" id="CAG8974995.1"/>
    </source>
</evidence>
<dbReference type="PIRSF" id="PIRSF006060">
    <property type="entry name" value="AA_transporter"/>
    <property type="match status" value="1"/>
</dbReference>
<comment type="caution">
    <text evidence="8">The sequence shown here is derived from an EMBL/GenBank/DDBJ whole genome shotgun (WGS) entry which is preliminary data.</text>
</comment>
<protein>
    <recommendedName>
        <fullName evidence="10">Amino acid transporter</fullName>
    </recommendedName>
</protein>
<keyword evidence="9" id="KW-1185">Reference proteome</keyword>
<evidence type="ECO:0000256" key="1">
    <source>
        <dbReference type="ARBA" id="ARBA00004141"/>
    </source>
</evidence>
<feature type="transmembrane region" description="Helical" evidence="7">
    <location>
        <begin position="162"/>
        <end position="180"/>
    </location>
</feature>
<dbReference type="PANTHER" id="PTHR45649">
    <property type="entry name" value="AMINO-ACID PERMEASE BAT1"/>
    <property type="match status" value="1"/>
</dbReference>
<evidence type="ECO:0008006" key="10">
    <source>
        <dbReference type="Google" id="ProtNLM"/>
    </source>
</evidence>
<dbReference type="PANTHER" id="PTHR45649:SF29">
    <property type="entry name" value="AMINO ACID TRANSPORTER (EUROFUNG)"/>
    <property type="match status" value="1"/>
</dbReference>
<keyword evidence="5 7" id="KW-0472">Membrane</keyword>
<name>A0A9N9LKY7_9HELO</name>
<dbReference type="GO" id="GO:0022857">
    <property type="term" value="F:transmembrane transporter activity"/>
    <property type="evidence" value="ECO:0007669"/>
    <property type="project" value="InterPro"/>
</dbReference>
<dbReference type="Proteomes" id="UP000701801">
    <property type="component" value="Unassembled WGS sequence"/>
</dbReference>
<dbReference type="OrthoDB" id="4476201at2759"/>
<reference evidence="8" key="1">
    <citation type="submission" date="2021-07" db="EMBL/GenBank/DDBJ databases">
        <authorList>
            <person name="Durling M."/>
        </authorList>
    </citation>
    <scope>NUCLEOTIDE SEQUENCE</scope>
</reference>
<feature type="region of interest" description="Disordered" evidence="6">
    <location>
        <begin position="1"/>
        <end position="27"/>
    </location>
</feature>
<dbReference type="EMBL" id="CAJVRM010000120">
    <property type="protein sequence ID" value="CAG8974995.1"/>
    <property type="molecule type" value="Genomic_DNA"/>
</dbReference>
<dbReference type="Pfam" id="PF13520">
    <property type="entry name" value="AA_permease_2"/>
    <property type="match status" value="2"/>
</dbReference>
<feature type="transmembrane region" description="Helical" evidence="7">
    <location>
        <begin position="443"/>
        <end position="461"/>
    </location>
</feature>
<comment type="subcellular location">
    <subcellularLocation>
        <location evidence="1">Membrane</location>
        <topology evidence="1">Multi-pass membrane protein</topology>
    </subcellularLocation>
</comment>
<feature type="transmembrane region" description="Helical" evidence="7">
    <location>
        <begin position="187"/>
        <end position="212"/>
    </location>
</feature>
<feature type="transmembrane region" description="Helical" evidence="7">
    <location>
        <begin position="300"/>
        <end position="320"/>
    </location>
</feature>
<dbReference type="Gene3D" id="1.20.1740.10">
    <property type="entry name" value="Amino acid/polyamine transporter I"/>
    <property type="match status" value="1"/>
</dbReference>
<keyword evidence="4 7" id="KW-1133">Transmembrane helix</keyword>
<feature type="transmembrane region" description="Helical" evidence="7">
    <location>
        <begin position="262"/>
        <end position="280"/>
    </location>
</feature>
<organism evidence="8 9">
    <name type="scientific">Hymenoscyphus albidus</name>
    <dbReference type="NCBI Taxonomy" id="595503"/>
    <lineage>
        <taxon>Eukaryota</taxon>
        <taxon>Fungi</taxon>
        <taxon>Dikarya</taxon>
        <taxon>Ascomycota</taxon>
        <taxon>Pezizomycotina</taxon>
        <taxon>Leotiomycetes</taxon>
        <taxon>Helotiales</taxon>
        <taxon>Helotiaceae</taxon>
        <taxon>Hymenoscyphus</taxon>
    </lineage>
</organism>